<dbReference type="CDD" id="cd02955">
    <property type="entry name" value="SSP411"/>
    <property type="match status" value="1"/>
</dbReference>
<dbReference type="AlphaFoldDB" id="A0A7V4WU60"/>
<feature type="domain" description="Spermatogenesis-associated protein 20-like TRX" evidence="1">
    <location>
        <begin position="32"/>
        <end position="193"/>
    </location>
</feature>
<evidence type="ECO:0000313" key="2">
    <source>
        <dbReference type="EMBL" id="HGY54077.1"/>
    </source>
</evidence>
<comment type="caution">
    <text evidence="2">The sequence shown here is derived from an EMBL/GenBank/DDBJ whole genome shotgun (WGS) entry which is preliminary data.</text>
</comment>
<evidence type="ECO:0000259" key="1">
    <source>
        <dbReference type="Pfam" id="PF03190"/>
    </source>
</evidence>
<dbReference type="EMBL" id="DRQG01000002">
    <property type="protein sequence ID" value="HGY54077.1"/>
    <property type="molecule type" value="Genomic_DNA"/>
</dbReference>
<dbReference type="Gene3D" id="3.40.30.10">
    <property type="entry name" value="Glutaredoxin"/>
    <property type="match status" value="1"/>
</dbReference>
<dbReference type="SUPFAM" id="SSF52833">
    <property type="entry name" value="Thioredoxin-like"/>
    <property type="match status" value="1"/>
</dbReference>
<dbReference type="Pfam" id="PF03190">
    <property type="entry name" value="Thioredox_DsbH"/>
    <property type="match status" value="1"/>
</dbReference>
<protein>
    <submittedName>
        <fullName evidence="2">Thioredoxin domain-containing protein</fullName>
    </submittedName>
</protein>
<dbReference type="InterPro" id="IPR004879">
    <property type="entry name" value="Ssp411-like_TRX"/>
</dbReference>
<dbReference type="InterPro" id="IPR005198">
    <property type="entry name" value="Glyco_hydro_76"/>
</dbReference>
<dbReference type="Proteomes" id="UP000885779">
    <property type="component" value="Unassembled WGS sequence"/>
</dbReference>
<dbReference type="InterPro" id="IPR036249">
    <property type="entry name" value="Thioredoxin-like_sf"/>
</dbReference>
<organism evidence="2">
    <name type="scientific">Caldithrix abyssi</name>
    <dbReference type="NCBI Taxonomy" id="187145"/>
    <lineage>
        <taxon>Bacteria</taxon>
        <taxon>Pseudomonadati</taxon>
        <taxon>Calditrichota</taxon>
        <taxon>Calditrichia</taxon>
        <taxon>Calditrichales</taxon>
        <taxon>Calditrichaceae</taxon>
        <taxon>Caldithrix</taxon>
    </lineage>
</organism>
<accession>A0A7V4WU60</accession>
<dbReference type="GO" id="GO:0005975">
    <property type="term" value="P:carbohydrate metabolic process"/>
    <property type="evidence" value="ECO:0007669"/>
    <property type="project" value="InterPro"/>
</dbReference>
<dbReference type="PANTHER" id="PTHR42899">
    <property type="entry name" value="SPERMATOGENESIS-ASSOCIATED PROTEIN 20"/>
    <property type="match status" value="1"/>
</dbReference>
<proteinExistence type="predicted"/>
<dbReference type="InterPro" id="IPR008928">
    <property type="entry name" value="6-hairpin_glycosidase_sf"/>
</dbReference>
<dbReference type="InterPro" id="IPR024705">
    <property type="entry name" value="Ssp411"/>
</dbReference>
<dbReference type="PANTHER" id="PTHR42899:SF1">
    <property type="entry name" value="SPERMATOGENESIS-ASSOCIATED PROTEIN 20"/>
    <property type="match status" value="1"/>
</dbReference>
<dbReference type="PIRSF" id="PIRSF006402">
    <property type="entry name" value="UCP006402_thioredoxin"/>
    <property type="match status" value="1"/>
</dbReference>
<dbReference type="PROSITE" id="PS51257">
    <property type="entry name" value="PROKAR_LIPOPROTEIN"/>
    <property type="match status" value="1"/>
</dbReference>
<reference evidence="2" key="1">
    <citation type="journal article" date="2020" name="mSystems">
        <title>Genome- and Community-Level Interaction Insights into Carbon Utilization and Element Cycling Functions of Hydrothermarchaeota in Hydrothermal Sediment.</title>
        <authorList>
            <person name="Zhou Z."/>
            <person name="Liu Y."/>
            <person name="Xu W."/>
            <person name="Pan J."/>
            <person name="Luo Z.H."/>
            <person name="Li M."/>
        </authorList>
    </citation>
    <scope>NUCLEOTIDE SEQUENCE [LARGE SCALE GENOMIC DNA]</scope>
    <source>
        <strain evidence="2">HyVt-577</strain>
    </source>
</reference>
<sequence length="720" mass="82703">MKKIILLIIVTAVYSCDGSNQNKKESSMYKHTNRLINESSPYLQQHAHNPVDWYPWGEEAFRKARAENKPILLSIGYAACHWCHVMEEESFENEETAALMNELFVNIKVDREERPDVDQLYMRYVQLMTGSGGWPMTVFLTPDLKPFYGGTYFPPEDRYGRPGFKRLLRLISDYYRNKKDELLQNQTKLDEAIHQSLQEVNGTDLPTKDAFDLACEQLAQMYEPRYGGLGKAPKFPAVQALNLFLRKYNKDGEKRYLDMVMHTLKNMGQGGIYDQLGGGFARYSTDDAWLVPHFEKMLYDNAQLVQLYLDAYLITKETFFLRIVKETLAFAAREMSDPAGGFYSSFDADSEGEEGKFYVWDKNEVIQLLGPEDGAVFCTYYGISEQGNFEGKNILHITAEPRELADRFGKSEDQIRRIVQEGKNRLFRARQKRTPPALDDKVLLSWNALMLSAYARAFQVLKDADYERTIQRHLSFIRQNMTDGERLFHVYKDGKAKQAAFLDDYAYLVQALLDSYEALFDPGWLKWAVALTRQVNNRFWDEQKDGYFYTSGKNEYLPYRLKDEYDQSVPSATGIMLLNMLRLYSATENPDFIEKAETLLKKYAPAFNQNPYGYASYLNALDFYLSKPDEILLVTGSSSVPDSFCKVIFGCYHPNKVVLLKDASQSSSPIQASVFKGRAMVNNQPTAYVCRNFVCSLPVTTAKALQALLERSKADDILPY</sequence>
<name>A0A7V4WU60_CALAY</name>
<dbReference type="SUPFAM" id="SSF48208">
    <property type="entry name" value="Six-hairpin glycosidases"/>
    <property type="match status" value="1"/>
</dbReference>
<gene>
    <name evidence="2" type="ORF">ENK44_00100</name>
</gene>
<dbReference type="Pfam" id="PF03663">
    <property type="entry name" value="Glyco_hydro_76"/>
    <property type="match status" value="1"/>
</dbReference>
<dbReference type="Gene3D" id="1.50.10.20">
    <property type="match status" value="1"/>
</dbReference>